<dbReference type="InterPro" id="IPR051083">
    <property type="entry name" value="GrpII_Intron_Splice-Mob/Def"/>
</dbReference>
<keyword evidence="6 11" id="KW-0695">RNA-directed DNA polymerase</keyword>
<keyword evidence="5" id="KW-0460">Magnesium</keyword>
<dbReference type="CDD" id="cd03487">
    <property type="entry name" value="RT_Bac_retron_II"/>
    <property type="match status" value="1"/>
</dbReference>
<evidence type="ECO:0000259" key="10">
    <source>
        <dbReference type="PROSITE" id="PS50878"/>
    </source>
</evidence>
<dbReference type="EC" id="2.7.7.49" evidence="1"/>
<reference evidence="11 12" key="1">
    <citation type="submission" date="2019-10" db="EMBL/GenBank/DDBJ databases">
        <title>Taxonomy of Antarctic Massilia spp.: description of Massilia rubra sp. nov., Massilia aquatica sp. nov., Massilia mucilaginosa sp. nov., Massilia frigida sp. nov. isolated from streams, lakes and regoliths.</title>
        <authorList>
            <person name="Holochova P."/>
            <person name="Sedlacek I."/>
            <person name="Kralova S."/>
            <person name="Maslanova I."/>
            <person name="Busse H.-J."/>
            <person name="Stankova E."/>
            <person name="Vrbovska V."/>
            <person name="Kovarovic V."/>
            <person name="Bartak M."/>
            <person name="Svec P."/>
            <person name="Pantucek R."/>
        </authorList>
    </citation>
    <scope>NUCLEOTIDE SEQUENCE [LARGE SCALE GENOMIC DNA]</scope>
    <source>
        <strain evidence="11 12">CCM 8733</strain>
    </source>
</reference>
<comment type="catalytic activity">
    <reaction evidence="9">
        <text>DNA(n) + a 2'-deoxyribonucleoside 5'-triphosphate = DNA(n+1) + diphosphate</text>
        <dbReference type="Rhea" id="RHEA:22508"/>
        <dbReference type="Rhea" id="RHEA-COMP:17339"/>
        <dbReference type="Rhea" id="RHEA-COMP:17340"/>
        <dbReference type="ChEBI" id="CHEBI:33019"/>
        <dbReference type="ChEBI" id="CHEBI:61560"/>
        <dbReference type="ChEBI" id="CHEBI:173112"/>
        <dbReference type="EC" id="2.7.7.49"/>
    </reaction>
</comment>
<keyword evidence="12" id="KW-1185">Reference proteome</keyword>
<evidence type="ECO:0000256" key="9">
    <source>
        <dbReference type="ARBA" id="ARBA00048173"/>
    </source>
</evidence>
<evidence type="ECO:0000256" key="2">
    <source>
        <dbReference type="ARBA" id="ARBA00022679"/>
    </source>
</evidence>
<dbReference type="InterPro" id="IPR000477">
    <property type="entry name" value="RT_dom"/>
</dbReference>
<feature type="domain" description="Reverse transcriptase" evidence="10">
    <location>
        <begin position="180"/>
        <end position="419"/>
    </location>
</feature>
<keyword evidence="2" id="KW-0808">Transferase</keyword>
<comment type="similarity">
    <text evidence="8">Belongs to the bacterial reverse transcriptase family.</text>
</comment>
<evidence type="ECO:0000256" key="1">
    <source>
        <dbReference type="ARBA" id="ARBA00012493"/>
    </source>
</evidence>
<evidence type="ECO:0000313" key="12">
    <source>
        <dbReference type="Proteomes" id="UP000609726"/>
    </source>
</evidence>
<evidence type="ECO:0000256" key="8">
    <source>
        <dbReference type="ARBA" id="ARBA00034120"/>
    </source>
</evidence>
<keyword evidence="3" id="KW-0548">Nucleotidyltransferase</keyword>
<dbReference type="InterPro" id="IPR043502">
    <property type="entry name" value="DNA/RNA_pol_sf"/>
</dbReference>
<dbReference type="PRINTS" id="PR00866">
    <property type="entry name" value="RNADNAPOLMS"/>
</dbReference>
<comment type="caution">
    <text evidence="11">The sequence shown here is derived from an EMBL/GenBank/DDBJ whole genome shotgun (WGS) entry which is preliminary data.</text>
</comment>
<accession>A0ABX0P065</accession>
<name>A0ABX0P065_9BURK</name>
<gene>
    <name evidence="11" type="ORF">F2P45_25320</name>
</gene>
<evidence type="ECO:0000256" key="5">
    <source>
        <dbReference type="ARBA" id="ARBA00022842"/>
    </source>
</evidence>
<dbReference type="InterPro" id="IPR000123">
    <property type="entry name" value="Reverse_transcriptase_msDNA"/>
</dbReference>
<protein>
    <recommendedName>
        <fullName evidence="1">RNA-directed DNA polymerase</fullName>
        <ecNumber evidence="1">2.7.7.49</ecNumber>
    </recommendedName>
</protein>
<dbReference type="SUPFAM" id="SSF56672">
    <property type="entry name" value="DNA/RNA polymerases"/>
    <property type="match status" value="1"/>
</dbReference>
<organism evidence="11 12">
    <name type="scientific">Massilia mucilaginosa</name>
    <dbReference type="NCBI Taxonomy" id="2609282"/>
    <lineage>
        <taxon>Bacteria</taxon>
        <taxon>Pseudomonadati</taxon>
        <taxon>Pseudomonadota</taxon>
        <taxon>Betaproteobacteria</taxon>
        <taxon>Burkholderiales</taxon>
        <taxon>Oxalobacteraceae</taxon>
        <taxon>Telluria group</taxon>
        <taxon>Massilia</taxon>
    </lineage>
</organism>
<dbReference type="EMBL" id="WHJH01000043">
    <property type="protein sequence ID" value="NHZ92300.1"/>
    <property type="molecule type" value="Genomic_DNA"/>
</dbReference>
<evidence type="ECO:0000256" key="7">
    <source>
        <dbReference type="ARBA" id="ARBA00023118"/>
    </source>
</evidence>
<dbReference type="PROSITE" id="PS50878">
    <property type="entry name" value="RT_POL"/>
    <property type="match status" value="1"/>
</dbReference>
<keyword evidence="7" id="KW-0051">Antiviral defense</keyword>
<evidence type="ECO:0000313" key="11">
    <source>
        <dbReference type="EMBL" id="NHZ92300.1"/>
    </source>
</evidence>
<proteinExistence type="inferred from homology"/>
<dbReference type="PANTHER" id="PTHR34047:SF7">
    <property type="entry name" value="RNA-DIRECTED DNA POLYMERASE"/>
    <property type="match status" value="1"/>
</dbReference>
<dbReference type="PANTHER" id="PTHR34047">
    <property type="entry name" value="NUCLEAR INTRON MATURASE 1, MITOCHONDRIAL-RELATED"/>
    <property type="match status" value="1"/>
</dbReference>
<sequence length="492" mass="54507">MPLRGYPVGTILLCNSPHEPPCAAAHLSSSFTRLVEGSPPPQSYPSMIPKDAVALALADTMLARDATLAGLIASATWAFDHPWPWIPALCEEIHARTAAHFYYFSRDELARIIFELDVFHAAWDGEGPAPQLQRYCLDLPVVPPAPDWLAALALPALPSVGELARWLGLRPDELGWFAGQWRKDPMPAAQLEHYHYRWVPKRSGGVRLIEIPKPRLRAMQAIILRELLDRVPAHPAAHGFRRGHSCVTHAALHTGQRVVIRMDLKDFFPSIPASRIHALFAKLGYSQTVAGVLARLCVNRVPAGVLREPAGGNALTWTQRQALRAPHLPQGSPCSPALANACAWRLDVRLETLAQLLGARYSRYADDLVLSGGRELERAMDRVHAQVGAIALEEGFAINTRKTRVMRAGVRQQVTGIVVNRHPNIARDEFDVLKATLTNCVRHGPQGQDRENRPDFRAWLAGKVAYVTMVNPQRGGRLQRLFDAIAWPHPPL</sequence>
<evidence type="ECO:0000256" key="6">
    <source>
        <dbReference type="ARBA" id="ARBA00022918"/>
    </source>
</evidence>
<dbReference type="Pfam" id="PF00078">
    <property type="entry name" value="RVT_1"/>
    <property type="match status" value="1"/>
</dbReference>
<dbReference type="GO" id="GO:0003964">
    <property type="term" value="F:RNA-directed DNA polymerase activity"/>
    <property type="evidence" value="ECO:0007669"/>
    <property type="project" value="UniProtKB-KW"/>
</dbReference>
<keyword evidence="4" id="KW-0479">Metal-binding</keyword>
<evidence type="ECO:0000256" key="3">
    <source>
        <dbReference type="ARBA" id="ARBA00022695"/>
    </source>
</evidence>
<dbReference type="Proteomes" id="UP000609726">
    <property type="component" value="Unassembled WGS sequence"/>
</dbReference>
<evidence type="ECO:0000256" key="4">
    <source>
        <dbReference type="ARBA" id="ARBA00022723"/>
    </source>
</evidence>